<dbReference type="GeneID" id="87806039"/>
<organism evidence="2 3">
    <name type="scientific">Vanrija pseudolonga</name>
    <dbReference type="NCBI Taxonomy" id="143232"/>
    <lineage>
        <taxon>Eukaryota</taxon>
        <taxon>Fungi</taxon>
        <taxon>Dikarya</taxon>
        <taxon>Basidiomycota</taxon>
        <taxon>Agaricomycotina</taxon>
        <taxon>Tremellomycetes</taxon>
        <taxon>Trichosporonales</taxon>
        <taxon>Trichosporonaceae</taxon>
        <taxon>Vanrija</taxon>
    </lineage>
</organism>
<dbReference type="InterPro" id="IPR008011">
    <property type="entry name" value="Complex1_LYR_dom"/>
</dbReference>
<dbReference type="RefSeq" id="XP_062625296.1">
    <property type="nucleotide sequence ID" value="XM_062769312.1"/>
</dbReference>
<dbReference type="Pfam" id="PF05347">
    <property type="entry name" value="Complex1_LYR"/>
    <property type="match status" value="1"/>
</dbReference>
<dbReference type="EMBL" id="CP086715">
    <property type="protein sequence ID" value="WOO79264.1"/>
    <property type="molecule type" value="Genomic_DNA"/>
</dbReference>
<gene>
    <name evidence="2" type="primary">lyrm2</name>
    <name evidence="2" type="ORF">LOC62_02G002792</name>
</gene>
<dbReference type="Proteomes" id="UP000827549">
    <property type="component" value="Chromosome 2"/>
</dbReference>
<dbReference type="AlphaFoldDB" id="A0AAF0Y6Q8"/>
<proteinExistence type="predicted"/>
<dbReference type="CDD" id="cd20262">
    <property type="entry name" value="Complex1_LYR_LYRM2"/>
    <property type="match status" value="1"/>
</dbReference>
<evidence type="ECO:0000313" key="3">
    <source>
        <dbReference type="Proteomes" id="UP000827549"/>
    </source>
</evidence>
<dbReference type="InterPro" id="IPR045293">
    <property type="entry name" value="Complex1_LYR_LYRM2"/>
</dbReference>
<reference evidence="2" key="1">
    <citation type="submission" date="2023-10" db="EMBL/GenBank/DDBJ databases">
        <authorList>
            <person name="Noh H."/>
        </authorList>
    </citation>
    <scope>NUCLEOTIDE SEQUENCE</scope>
    <source>
        <strain evidence="2">DUCC4014</strain>
    </source>
</reference>
<evidence type="ECO:0000259" key="1">
    <source>
        <dbReference type="Pfam" id="PF05347"/>
    </source>
</evidence>
<feature type="domain" description="Complex 1 LYR protein" evidence="1">
    <location>
        <begin position="19"/>
        <end position="75"/>
    </location>
</feature>
<protein>
    <submittedName>
        <fullName evidence="2">LYR motif-containing protein 2</fullName>
    </submittedName>
</protein>
<accession>A0AAF0Y6Q8</accession>
<name>A0AAF0Y6Q8_9TREE</name>
<sequence length="101" mass="11292">MRPLPSSGPTLQHFLLRAELLKAYRSAVRATRPLPDSATRRETLDWLRGDIERLRHETSLDALKSNLSSFNRNLKVMIPNVALTGGTETAKLVGRGGRRTI</sequence>
<keyword evidence="3" id="KW-1185">Reference proteome</keyword>
<evidence type="ECO:0000313" key="2">
    <source>
        <dbReference type="EMBL" id="WOO79264.1"/>
    </source>
</evidence>